<dbReference type="HOGENOM" id="CLU_1542758_0_0_1"/>
<feature type="region of interest" description="Disordered" evidence="1">
    <location>
        <begin position="62"/>
        <end position="87"/>
    </location>
</feature>
<evidence type="ECO:0000313" key="2">
    <source>
        <dbReference type="EnsemblPlants" id="PGSC0003DMT400095161"/>
    </source>
</evidence>
<dbReference type="PaxDb" id="4113-PGSC0003DMT400095161"/>
<name>M1DVQ0_SOLTU</name>
<reference evidence="2" key="2">
    <citation type="submission" date="2015-06" db="UniProtKB">
        <authorList>
            <consortium name="EnsemblPlants"/>
        </authorList>
    </citation>
    <scope>IDENTIFICATION</scope>
    <source>
        <strain evidence="2">DM1-3 516 R44</strain>
    </source>
</reference>
<dbReference type="Gramene" id="PGSC0003DMT400095161">
    <property type="protein sequence ID" value="PGSC0003DMT400095161"/>
    <property type="gene ID" value="PGSC0003DMG400044732"/>
</dbReference>
<keyword evidence="3" id="KW-1185">Reference proteome</keyword>
<proteinExistence type="predicted"/>
<accession>M1DVQ0</accession>
<organism evidence="2 3">
    <name type="scientific">Solanum tuberosum</name>
    <name type="common">Potato</name>
    <dbReference type="NCBI Taxonomy" id="4113"/>
    <lineage>
        <taxon>Eukaryota</taxon>
        <taxon>Viridiplantae</taxon>
        <taxon>Streptophyta</taxon>
        <taxon>Embryophyta</taxon>
        <taxon>Tracheophyta</taxon>
        <taxon>Spermatophyta</taxon>
        <taxon>Magnoliopsida</taxon>
        <taxon>eudicotyledons</taxon>
        <taxon>Gunneridae</taxon>
        <taxon>Pentapetalae</taxon>
        <taxon>asterids</taxon>
        <taxon>lamiids</taxon>
        <taxon>Solanales</taxon>
        <taxon>Solanaceae</taxon>
        <taxon>Solanoideae</taxon>
        <taxon>Solaneae</taxon>
        <taxon>Solanum</taxon>
    </lineage>
</organism>
<reference evidence="3" key="1">
    <citation type="journal article" date="2011" name="Nature">
        <title>Genome sequence and analysis of the tuber crop potato.</title>
        <authorList>
            <consortium name="The Potato Genome Sequencing Consortium"/>
        </authorList>
    </citation>
    <scope>NUCLEOTIDE SEQUENCE [LARGE SCALE GENOMIC DNA]</scope>
    <source>
        <strain evidence="3">cv. DM1-3 516 R44</strain>
    </source>
</reference>
<evidence type="ECO:0008006" key="4">
    <source>
        <dbReference type="Google" id="ProtNLM"/>
    </source>
</evidence>
<dbReference type="AlphaFoldDB" id="M1DVQ0"/>
<evidence type="ECO:0000313" key="3">
    <source>
        <dbReference type="Proteomes" id="UP000011115"/>
    </source>
</evidence>
<protein>
    <recommendedName>
        <fullName evidence="4">Integrase core domain containing protein</fullName>
    </recommendedName>
</protein>
<feature type="compositionally biased region" description="Polar residues" evidence="1">
    <location>
        <begin position="21"/>
        <end position="35"/>
    </location>
</feature>
<sequence length="174" mass="19056">MVETPEASYDSEGVYEKHLTISGNEGDSQDYQASISEPEDDQLLQARRTELYSTMIHDPSRILVSQTPNPPPTVEPTKTVIPAPPVQGPPPRSLNWIKVEGLRTILEEKNVYRWYGGQASSNEEQLGVTNAAIYDDLVDLEGAMVYTVMHASFQDVSMVGSSGAKDVETLGTNA</sequence>
<dbReference type="Proteomes" id="UP000011115">
    <property type="component" value="Unassembled WGS sequence"/>
</dbReference>
<dbReference type="InParanoid" id="M1DVQ0"/>
<dbReference type="EnsemblPlants" id="PGSC0003DMT400095161">
    <property type="protein sequence ID" value="PGSC0003DMT400095161"/>
    <property type="gene ID" value="PGSC0003DMG400044732"/>
</dbReference>
<feature type="region of interest" description="Disordered" evidence="1">
    <location>
        <begin position="1"/>
        <end position="41"/>
    </location>
</feature>
<evidence type="ECO:0000256" key="1">
    <source>
        <dbReference type="SAM" id="MobiDB-lite"/>
    </source>
</evidence>